<keyword evidence="3" id="KW-1185">Reference proteome</keyword>
<feature type="compositionally biased region" description="Polar residues" evidence="1">
    <location>
        <begin position="996"/>
        <end position="1013"/>
    </location>
</feature>
<feature type="compositionally biased region" description="Basic and acidic residues" evidence="1">
    <location>
        <begin position="640"/>
        <end position="649"/>
    </location>
</feature>
<feature type="compositionally biased region" description="Low complexity" evidence="1">
    <location>
        <begin position="280"/>
        <end position="297"/>
    </location>
</feature>
<feature type="compositionally biased region" description="Basic and acidic residues" evidence="1">
    <location>
        <begin position="1016"/>
        <end position="1057"/>
    </location>
</feature>
<evidence type="ECO:0000313" key="3">
    <source>
        <dbReference type="Proteomes" id="UP001412239"/>
    </source>
</evidence>
<protein>
    <submittedName>
        <fullName evidence="2">Uncharacterized protein</fullName>
    </submittedName>
</protein>
<dbReference type="AlphaFoldDB" id="A0A292PMX0"/>
<evidence type="ECO:0000256" key="1">
    <source>
        <dbReference type="SAM" id="MobiDB-lite"/>
    </source>
</evidence>
<feature type="region of interest" description="Disordered" evidence="1">
    <location>
        <begin position="978"/>
        <end position="1084"/>
    </location>
</feature>
<feature type="region of interest" description="Disordered" evidence="1">
    <location>
        <begin position="267"/>
        <end position="306"/>
    </location>
</feature>
<feature type="compositionally biased region" description="Polar residues" evidence="1">
    <location>
        <begin position="610"/>
        <end position="624"/>
    </location>
</feature>
<feature type="compositionally biased region" description="Polar residues" evidence="1">
    <location>
        <begin position="824"/>
        <end position="836"/>
    </location>
</feature>
<feature type="compositionally biased region" description="Polar residues" evidence="1">
    <location>
        <begin position="801"/>
        <end position="812"/>
    </location>
</feature>
<feature type="compositionally biased region" description="Low complexity" evidence="1">
    <location>
        <begin position="547"/>
        <end position="584"/>
    </location>
</feature>
<feature type="region of interest" description="Disordered" evidence="1">
    <location>
        <begin position="67"/>
        <end position="86"/>
    </location>
</feature>
<feature type="compositionally biased region" description="Low complexity" evidence="1">
    <location>
        <begin position="76"/>
        <end position="86"/>
    </location>
</feature>
<feature type="region of interest" description="Disordered" evidence="1">
    <location>
        <begin position="524"/>
        <end position="667"/>
    </location>
</feature>
<feature type="compositionally biased region" description="Polar residues" evidence="1">
    <location>
        <begin position="533"/>
        <end position="546"/>
    </location>
</feature>
<name>A0A292PMX0_9PEZI</name>
<feature type="compositionally biased region" description="Basic residues" evidence="1">
    <location>
        <begin position="1074"/>
        <end position="1084"/>
    </location>
</feature>
<reference evidence="2" key="1">
    <citation type="submission" date="2015-10" db="EMBL/GenBank/DDBJ databases">
        <authorList>
            <person name="Regsiter A."/>
            <person name="william w."/>
        </authorList>
    </citation>
    <scope>NUCLEOTIDE SEQUENCE</scope>
    <source>
        <strain evidence="2">Montdore</strain>
    </source>
</reference>
<feature type="compositionally biased region" description="Basic residues" evidence="1">
    <location>
        <begin position="658"/>
        <end position="667"/>
    </location>
</feature>
<accession>A0A292PMX0</accession>
<dbReference type="EMBL" id="LN891108">
    <property type="protein sequence ID" value="CUS08866.1"/>
    <property type="molecule type" value="Genomic_DNA"/>
</dbReference>
<sequence>MDTADISNSGGLVGAALHGGVADSMVQGQPSSSQAEFVPYQHQLVFGPGTNEYSAIPESFPHTEYNSYPSSEAWNAPSQPAHQQHAQHYTSLDPMSHFAPPPHTFPQQFAPHSFPTNQHPFATTSAVTTASPQTATGALSTPPTAVVDDAWREYSPAAVTTAANGTRGATNTMSASIAATRTKKPHKSPSAQQSFGPNVVRGIATPTPNAAAAMTSTTNVTTSTAKTNEGIRVKGCPNVTIRSLHDPSLQLPPDFIKLISSVGLGNEPSASVGPPKKNQKVASAASAAKAQPVKTAAPPKPKLPEDPAEKVRYQIEEALECDGDDDIEDIRKASKQVWDVIIGIRPEQSKLVEVAVRTILKVGDNQILRALGESILFSIRLRKWMTTEWNRDRNSPTVIMILKLLYKFCVSEEDLEQSSWTKALKSIGSKSEDQKTKDICMAITKSARERSARKEREEKAKGGQQKPASLAASSSLPDRTNDKEKSLGNGTASKSEAISNVNVGIKRKGEDDAKVGQYTFKKIALGEGKTPAVSGSPNPKPSLSTGNATNAATPAAEKKLTASTASSTSANGSSASAKPKTTTSGFFKSLQGNRPAVVKAPTKPIEKKSTPNPESAPSTFTSIFDQLVRQQKEGSTGLRPDSDTKKREADEDQNGSNKKVRKKKTVRWKTGEDLAKVKVIEWVEPEGEYYGGSSGHENHEYGNARNFDVEEGREALAALKNRNFLEDEEDLLDWYHPLPIDFGDLNHVSTSADNAISRGGKKEITSEEAKIQSIRELQTLSALYNSPAAIPYSPREPDSNGEGSQEFDQQPTIIPLPDRLKPPTSLQPTSDSAQLNAQPAPVVDISSILSVISNLQQPAQSQTQAAANSILAQMQAITQTQQQPTAPPSVPFAQPVAQQIAQAAPAPAQQPDLSSILMALGPNSGQQQQAGTSLLQNLVQQGSVAQGGTSAALTNILAQMSSNPTAFPFGQAISNTYDTPNSQTWPPYEPQFHQPYGSTSSHSNQSSWATGSGTDEFGRTLREGDREKEGRGGKDVRGALREATGWDERKSEVERHNGSGSSGNEPPRGGWSGGKHKKVKRPRR</sequence>
<organism evidence="2 3">
    <name type="scientific">Tuber aestivum</name>
    <name type="common">summer truffle</name>
    <dbReference type="NCBI Taxonomy" id="59557"/>
    <lineage>
        <taxon>Eukaryota</taxon>
        <taxon>Fungi</taxon>
        <taxon>Dikarya</taxon>
        <taxon>Ascomycota</taxon>
        <taxon>Pezizomycotina</taxon>
        <taxon>Pezizomycetes</taxon>
        <taxon>Pezizales</taxon>
        <taxon>Tuberaceae</taxon>
        <taxon>Tuber</taxon>
    </lineage>
</organism>
<proteinExistence type="predicted"/>
<dbReference type="Proteomes" id="UP001412239">
    <property type="component" value="Unassembled WGS sequence"/>
</dbReference>
<evidence type="ECO:0000313" key="2">
    <source>
        <dbReference type="EMBL" id="CUS08866.1"/>
    </source>
</evidence>
<feature type="compositionally biased region" description="Basic and acidic residues" evidence="1">
    <location>
        <begin position="446"/>
        <end position="461"/>
    </location>
</feature>
<feature type="region of interest" description="Disordered" evidence="1">
    <location>
        <begin position="445"/>
        <end position="494"/>
    </location>
</feature>
<feature type="region of interest" description="Disordered" evidence="1">
    <location>
        <begin position="788"/>
        <end position="836"/>
    </location>
</feature>
<gene>
    <name evidence="2" type="ORF">GSTUAT00007042001</name>
</gene>